<dbReference type="GO" id="GO:0003676">
    <property type="term" value="F:nucleic acid binding"/>
    <property type="evidence" value="ECO:0007669"/>
    <property type="project" value="InterPro"/>
</dbReference>
<gene>
    <name evidence="2" type="ORF">XAT740_LOCUS50497</name>
</gene>
<evidence type="ECO:0000313" key="3">
    <source>
        <dbReference type="Proteomes" id="UP000663828"/>
    </source>
</evidence>
<feature type="domain" description="Integrase catalytic" evidence="1">
    <location>
        <begin position="65"/>
        <end position="129"/>
    </location>
</feature>
<evidence type="ECO:0000313" key="2">
    <source>
        <dbReference type="EMBL" id="CAF1622917.1"/>
    </source>
</evidence>
<reference evidence="2" key="1">
    <citation type="submission" date="2021-02" db="EMBL/GenBank/DDBJ databases">
        <authorList>
            <person name="Nowell W R."/>
        </authorList>
    </citation>
    <scope>NUCLEOTIDE SEQUENCE</scope>
</reference>
<dbReference type="Gene3D" id="3.30.420.10">
    <property type="entry name" value="Ribonuclease H-like superfamily/Ribonuclease H"/>
    <property type="match status" value="1"/>
</dbReference>
<evidence type="ECO:0000259" key="1">
    <source>
        <dbReference type="PROSITE" id="PS50994"/>
    </source>
</evidence>
<dbReference type="Proteomes" id="UP000663828">
    <property type="component" value="Unassembled WGS sequence"/>
</dbReference>
<dbReference type="PROSITE" id="PS50994">
    <property type="entry name" value="INTEGRASE"/>
    <property type="match status" value="1"/>
</dbReference>
<dbReference type="SUPFAM" id="SSF53098">
    <property type="entry name" value="Ribonuclease H-like"/>
    <property type="match status" value="1"/>
</dbReference>
<name>A0A816CGA2_ADIRI</name>
<dbReference type="InterPro" id="IPR036397">
    <property type="entry name" value="RNaseH_sf"/>
</dbReference>
<dbReference type="InterPro" id="IPR012337">
    <property type="entry name" value="RNaseH-like_sf"/>
</dbReference>
<dbReference type="EMBL" id="CAJNOR010007767">
    <property type="protein sequence ID" value="CAF1622917.1"/>
    <property type="molecule type" value="Genomic_DNA"/>
</dbReference>
<accession>A0A816CGA2</accession>
<dbReference type="InterPro" id="IPR001584">
    <property type="entry name" value="Integrase_cat-core"/>
</dbReference>
<protein>
    <recommendedName>
        <fullName evidence="1">Integrase catalytic domain-containing protein</fullName>
    </recommendedName>
</protein>
<comment type="caution">
    <text evidence="2">The sequence shown here is derived from an EMBL/GenBank/DDBJ whole genome shotgun (WGS) entry which is preliminary data.</text>
</comment>
<organism evidence="2 3">
    <name type="scientific">Adineta ricciae</name>
    <name type="common">Rotifer</name>
    <dbReference type="NCBI Taxonomy" id="249248"/>
    <lineage>
        <taxon>Eukaryota</taxon>
        <taxon>Metazoa</taxon>
        <taxon>Spiralia</taxon>
        <taxon>Gnathifera</taxon>
        <taxon>Rotifera</taxon>
        <taxon>Eurotatoria</taxon>
        <taxon>Bdelloidea</taxon>
        <taxon>Adinetida</taxon>
        <taxon>Adinetidae</taxon>
        <taxon>Adineta</taxon>
    </lineage>
</organism>
<proteinExistence type="predicted"/>
<sequence length="311" mass="35446">MVTNFGPEIETFISSAAVHICIRSSGPSASRPECTESGLKKCGPDDPYYKPFFEGLSFYENFYQCTPYHPQSNGIVERFNASMVIQISKLYQQHHNNWDAYLDAVVFAYNTSQHKTTKLDPRYSADTQIIVDLHHPTYTVRNLTTGTDRSYHVSDLCPVLVDVDFLHIMAGWCCWYSSCLIFLSHHSNKFCFMDIGATSLIFFLLLTGLRSWFCGTCNVCQVCPHCECHENLNNCNCQCLTQQNFHAYYLQWYSHLGTSYVDRLDGNRSLVHNVNHVFHLDTKTQLMLTLTTALQSAPKPLTSSQSGLIIR</sequence>
<dbReference type="GO" id="GO:0015074">
    <property type="term" value="P:DNA integration"/>
    <property type="evidence" value="ECO:0007669"/>
    <property type="project" value="InterPro"/>
</dbReference>
<keyword evidence="3" id="KW-1185">Reference proteome</keyword>
<dbReference type="AlphaFoldDB" id="A0A816CGA2"/>